<evidence type="ECO:0000256" key="1">
    <source>
        <dbReference type="ARBA" id="ARBA00004613"/>
    </source>
</evidence>
<evidence type="ECO:0000256" key="7">
    <source>
        <dbReference type="ARBA" id="ARBA00023295"/>
    </source>
</evidence>
<reference evidence="11" key="1">
    <citation type="submission" date="2023-04" db="EMBL/GenBank/DDBJ databases">
        <title>Aspergillus oryzae var. brunneus NBRC 4377.</title>
        <authorList>
            <person name="Ichikawa N."/>
            <person name="Sato H."/>
            <person name="Tonouchi N."/>
        </authorList>
    </citation>
    <scope>NUCLEOTIDE SEQUENCE</scope>
    <source>
        <strain evidence="11">NBRC 4377</strain>
    </source>
</reference>
<dbReference type="PANTHER" id="PTHR31736:SF8">
    <property type="entry name" value="PUTATIVE (AFU_ORTHOLOGUE AFUA_7G06410)-RELATED"/>
    <property type="match status" value="1"/>
</dbReference>
<evidence type="ECO:0000256" key="3">
    <source>
        <dbReference type="ARBA" id="ARBA00022525"/>
    </source>
</evidence>
<keyword evidence="12" id="KW-1185">Reference proteome</keyword>
<dbReference type="EMBL" id="BSYB01000025">
    <property type="protein sequence ID" value="GMG47710.1"/>
    <property type="molecule type" value="Genomic_DNA"/>
</dbReference>
<keyword evidence="4 10" id="KW-0732">Signal</keyword>
<evidence type="ECO:0000256" key="6">
    <source>
        <dbReference type="ARBA" id="ARBA00023180"/>
    </source>
</evidence>
<dbReference type="PANTHER" id="PTHR31736">
    <property type="match status" value="1"/>
</dbReference>
<dbReference type="InterPro" id="IPR012334">
    <property type="entry name" value="Pectin_lyas_fold"/>
</dbReference>
<dbReference type="Gene3D" id="2.160.20.10">
    <property type="entry name" value="Single-stranded right-handed beta-helix, Pectin lyase-like"/>
    <property type="match status" value="1"/>
</dbReference>
<dbReference type="InterPro" id="IPR000743">
    <property type="entry name" value="Glyco_hydro_28"/>
</dbReference>
<evidence type="ECO:0000256" key="9">
    <source>
        <dbReference type="RuleBase" id="RU361169"/>
    </source>
</evidence>
<evidence type="ECO:0000256" key="2">
    <source>
        <dbReference type="ARBA" id="ARBA00008834"/>
    </source>
</evidence>
<keyword evidence="7 9" id="KW-0326">Glycosidase</keyword>
<organism evidence="11 12">
    <name type="scientific">Aspergillus oryzae var. brunneus</name>
    <dbReference type="NCBI Taxonomy" id="332754"/>
    <lineage>
        <taxon>Eukaryota</taxon>
        <taxon>Fungi</taxon>
        <taxon>Dikarya</taxon>
        <taxon>Ascomycota</taxon>
        <taxon>Pezizomycotina</taxon>
        <taxon>Eurotiomycetes</taxon>
        <taxon>Eurotiomycetidae</taxon>
        <taxon>Eurotiales</taxon>
        <taxon>Aspergillaceae</taxon>
        <taxon>Aspergillus</taxon>
        <taxon>Aspergillus subgen. Circumdati</taxon>
    </lineage>
</organism>
<sequence length="406" mass="43322">MFLSRVFCVLAALACVSAARETCVVPAGGSNATDDAPAIVHAFKKCGRGGKVVFKPTTYHIGSVMNITWLEDVDIDLGGTLLNQSTAFILGGNNVRIDGHGIGTLDGNGDTWYQWIKEQPNTSNYPGRPHAITFNGLTNSVVRGLSHHVEFDSILVNNTGNVVSSYTIRSSHITFNNWTVYNGDDSISLKGNSTDITITNSNLYNGLGIALGSIGQYKDQFETIERLKVSNVNFHSTLHANGYPPNGGGGGLGCKFAFREHTYTHYILSNRKANCINYVDISDVTAKDLKATSLRGAAFAISQCTRFSGAPGEGNCTNSEFQVRDISVLNLSGTTESNRVANLQCSAVAPCTDIALSGINLELKNGTAASEYLCGNVENQKGFECTGAVCEGGSATGECWSRLTLQ</sequence>
<accession>A0ABQ6KQX4</accession>
<dbReference type="InterPro" id="IPR011050">
    <property type="entry name" value="Pectin_lyase_fold/virulence"/>
</dbReference>
<dbReference type="SUPFAM" id="SSF51126">
    <property type="entry name" value="Pectin lyase-like"/>
    <property type="match status" value="1"/>
</dbReference>
<evidence type="ECO:0000256" key="8">
    <source>
        <dbReference type="ARBA" id="ARBA00023316"/>
    </source>
</evidence>
<evidence type="ECO:0000256" key="10">
    <source>
        <dbReference type="SAM" id="SignalP"/>
    </source>
</evidence>
<evidence type="ECO:0000256" key="5">
    <source>
        <dbReference type="ARBA" id="ARBA00022801"/>
    </source>
</evidence>
<dbReference type="Pfam" id="PF00295">
    <property type="entry name" value="Glyco_hydro_28"/>
    <property type="match status" value="1"/>
</dbReference>
<name>A0ABQ6KQX4_ASPOZ</name>
<keyword evidence="8" id="KW-0961">Cell wall biogenesis/degradation</keyword>
<comment type="subcellular location">
    <subcellularLocation>
        <location evidence="1">Secreted</location>
    </subcellularLocation>
</comment>
<dbReference type="Proteomes" id="UP001165189">
    <property type="component" value="Unassembled WGS sequence"/>
</dbReference>
<evidence type="ECO:0000313" key="11">
    <source>
        <dbReference type="EMBL" id="GMG47710.1"/>
    </source>
</evidence>
<keyword evidence="3" id="KW-0964">Secreted</keyword>
<feature type="signal peptide" evidence="10">
    <location>
        <begin position="1"/>
        <end position="18"/>
    </location>
</feature>
<protein>
    <submittedName>
        <fullName evidence="11">Unnamed protein product</fullName>
    </submittedName>
</protein>
<feature type="chain" id="PRO_5047008567" evidence="10">
    <location>
        <begin position="19"/>
        <end position="406"/>
    </location>
</feature>
<evidence type="ECO:0000256" key="4">
    <source>
        <dbReference type="ARBA" id="ARBA00022729"/>
    </source>
</evidence>
<keyword evidence="6" id="KW-0325">Glycoprotein</keyword>
<keyword evidence="5 9" id="KW-0378">Hydrolase</keyword>
<proteinExistence type="inferred from homology"/>
<evidence type="ECO:0000313" key="12">
    <source>
        <dbReference type="Proteomes" id="UP001165189"/>
    </source>
</evidence>
<comment type="caution">
    <text evidence="11">The sequence shown here is derived from an EMBL/GenBank/DDBJ whole genome shotgun (WGS) entry which is preliminary data.</text>
</comment>
<comment type="similarity">
    <text evidence="2 9">Belongs to the glycosyl hydrolase 28 family.</text>
</comment>
<gene>
    <name evidence="11" type="ORF">Aory05_000642700</name>
</gene>